<name>F2IHM5_FLUTR</name>
<dbReference type="STRING" id="755732.Fluta_2823"/>
<evidence type="ECO:0000259" key="10">
    <source>
        <dbReference type="PROSITE" id="PS50929"/>
    </source>
</evidence>
<dbReference type="GO" id="GO:0005886">
    <property type="term" value="C:plasma membrane"/>
    <property type="evidence" value="ECO:0007669"/>
    <property type="project" value="UniProtKB-SubCell"/>
</dbReference>
<evidence type="ECO:0000259" key="9">
    <source>
        <dbReference type="PROSITE" id="PS50893"/>
    </source>
</evidence>
<keyword evidence="6 8" id="KW-1133">Transmembrane helix</keyword>
<dbReference type="AlphaFoldDB" id="F2IHM5"/>
<feature type="transmembrane region" description="Helical" evidence="8">
    <location>
        <begin position="307"/>
        <end position="326"/>
    </location>
</feature>
<dbReference type="InterPro" id="IPR003593">
    <property type="entry name" value="AAA+_ATPase"/>
</dbReference>
<dbReference type="PROSITE" id="PS50893">
    <property type="entry name" value="ABC_TRANSPORTER_2"/>
    <property type="match status" value="1"/>
</dbReference>
<dbReference type="Gene3D" id="1.20.1560.10">
    <property type="entry name" value="ABC transporter type 1, transmembrane domain"/>
    <property type="match status" value="1"/>
</dbReference>
<dbReference type="eggNOG" id="COG1132">
    <property type="taxonomic scope" value="Bacteria"/>
</dbReference>
<comment type="similarity">
    <text evidence="2">Belongs to the ABC transporter superfamily. ABCB family. Multidrug resistance exporter (TC 3.A.1.201) subfamily.</text>
</comment>
<dbReference type="HOGENOM" id="CLU_000604_84_7_10"/>
<keyword evidence="3 8" id="KW-0812">Transmembrane</keyword>
<keyword evidence="7 8" id="KW-0472">Membrane</keyword>
<feature type="transmembrane region" description="Helical" evidence="8">
    <location>
        <begin position="83"/>
        <end position="107"/>
    </location>
</feature>
<dbReference type="RefSeq" id="WP_013687572.1">
    <property type="nucleotide sequence ID" value="NC_015321.1"/>
</dbReference>
<dbReference type="SMART" id="SM00382">
    <property type="entry name" value="AAA"/>
    <property type="match status" value="1"/>
</dbReference>
<keyword evidence="5" id="KW-0067">ATP-binding</keyword>
<dbReference type="CDD" id="cd18576">
    <property type="entry name" value="ABC_6TM_bac_exporter_ABCB8_10_like"/>
    <property type="match status" value="1"/>
</dbReference>
<evidence type="ECO:0000313" key="12">
    <source>
        <dbReference type="Proteomes" id="UP000007463"/>
    </source>
</evidence>
<accession>F2IHM5</accession>
<protein>
    <submittedName>
        <fullName evidence="11">Xenobiotic-transporting ATPase</fullName>
    </submittedName>
</protein>
<dbReference type="InterPro" id="IPR027417">
    <property type="entry name" value="P-loop_NTPase"/>
</dbReference>
<dbReference type="Proteomes" id="UP000007463">
    <property type="component" value="Chromosome"/>
</dbReference>
<dbReference type="Gene3D" id="3.40.50.300">
    <property type="entry name" value="P-loop containing nucleotide triphosphate hydrolases"/>
    <property type="match status" value="1"/>
</dbReference>
<evidence type="ECO:0000313" key="11">
    <source>
        <dbReference type="EMBL" id="AEA44803.1"/>
    </source>
</evidence>
<evidence type="ECO:0000256" key="8">
    <source>
        <dbReference type="SAM" id="Phobius"/>
    </source>
</evidence>
<gene>
    <name evidence="11" type="ordered locus">Fluta_2823</name>
</gene>
<dbReference type="PANTHER" id="PTHR43394:SF1">
    <property type="entry name" value="ATP-BINDING CASSETTE SUB-FAMILY B MEMBER 10, MITOCHONDRIAL"/>
    <property type="match status" value="1"/>
</dbReference>
<dbReference type="Pfam" id="PF00664">
    <property type="entry name" value="ABC_membrane"/>
    <property type="match status" value="1"/>
</dbReference>
<reference evidence="11 12" key="1">
    <citation type="journal article" date="2011" name="Stand. Genomic Sci.">
        <title>Complete genome sequence of the gliding freshwater bacterium Fluviicola taffensis type strain (RW262).</title>
        <authorList>
            <person name="Woyke T."/>
            <person name="Chertkov O."/>
            <person name="Lapidus A."/>
            <person name="Nolan M."/>
            <person name="Lucas S."/>
            <person name="Del Rio T.G."/>
            <person name="Tice H."/>
            <person name="Cheng J.F."/>
            <person name="Tapia R."/>
            <person name="Han C."/>
            <person name="Goodwin L."/>
            <person name="Pitluck S."/>
            <person name="Liolios K."/>
            <person name="Pagani I."/>
            <person name="Ivanova N."/>
            <person name="Huntemann M."/>
            <person name="Mavromatis K."/>
            <person name="Mikhailova N."/>
            <person name="Pati A."/>
            <person name="Chen A."/>
            <person name="Palaniappan K."/>
            <person name="Land M."/>
            <person name="Hauser L."/>
            <person name="Brambilla E.M."/>
            <person name="Rohde M."/>
            <person name="Mwirichia R."/>
            <person name="Sikorski J."/>
            <person name="Tindall B.J."/>
            <person name="Goker M."/>
            <person name="Bristow J."/>
            <person name="Eisen J.A."/>
            <person name="Markowitz V."/>
            <person name="Hugenholtz P."/>
            <person name="Klenk H.P."/>
            <person name="Kyrpides N.C."/>
        </authorList>
    </citation>
    <scope>NUCLEOTIDE SEQUENCE [LARGE SCALE GENOMIC DNA]</scope>
    <source>
        <strain evidence="12">DSM 16823 / RW262 / RW262</strain>
    </source>
</reference>
<dbReference type="InterPro" id="IPR039421">
    <property type="entry name" value="Type_1_exporter"/>
</dbReference>
<dbReference type="InterPro" id="IPR011527">
    <property type="entry name" value="ABC1_TM_dom"/>
</dbReference>
<dbReference type="InterPro" id="IPR003439">
    <property type="entry name" value="ABC_transporter-like_ATP-bd"/>
</dbReference>
<evidence type="ECO:0000256" key="4">
    <source>
        <dbReference type="ARBA" id="ARBA00022741"/>
    </source>
</evidence>
<dbReference type="GO" id="GO:0005524">
    <property type="term" value="F:ATP binding"/>
    <property type="evidence" value="ECO:0007669"/>
    <property type="project" value="UniProtKB-KW"/>
</dbReference>
<evidence type="ECO:0000256" key="1">
    <source>
        <dbReference type="ARBA" id="ARBA00004651"/>
    </source>
</evidence>
<dbReference type="GO" id="GO:0090374">
    <property type="term" value="P:oligopeptide export from mitochondrion"/>
    <property type="evidence" value="ECO:0007669"/>
    <property type="project" value="TreeGrafter"/>
</dbReference>
<evidence type="ECO:0000256" key="5">
    <source>
        <dbReference type="ARBA" id="ARBA00022840"/>
    </source>
</evidence>
<dbReference type="KEGG" id="fte:Fluta_2823"/>
<dbReference type="FunFam" id="3.40.50.300:FF:000251">
    <property type="entry name" value="ABC transporter B family member 19"/>
    <property type="match status" value="1"/>
</dbReference>
<feature type="domain" description="ABC transporter" evidence="9">
    <location>
        <begin position="364"/>
        <end position="600"/>
    </location>
</feature>
<evidence type="ECO:0000256" key="2">
    <source>
        <dbReference type="ARBA" id="ARBA00007577"/>
    </source>
</evidence>
<organism evidence="11 12">
    <name type="scientific">Fluviicola taffensis (strain DSM 16823 / NCIMB 13979 / RW262)</name>
    <dbReference type="NCBI Taxonomy" id="755732"/>
    <lineage>
        <taxon>Bacteria</taxon>
        <taxon>Pseudomonadati</taxon>
        <taxon>Bacteroidota</taxon>
        <taxon>Flavobacteriia</taxon>
        <taxon>Flavobacteriales</taxon>
        <taxon>Crocinitomicaceae</taxon>
        <taxon>Fluviicola</taxon>
    </lineage>
</organism>
<dbReference type="InterPro" id="IPR036640">
    <property type="entry name" value="ABC1_TM_sf"/>
</dbReference>
<dbReference type="PROSITE" id="PS00211">
    <property type="entry name" value="ABC_TRANSPORTER_1"/>
    <property type="match status" value="1"/>
</dbReference>
<dbReference type="CDD" id="cd03249">
    <property type="entry name" value="ABC_MTABC3_MDL1_MDL2"/>
    <property type="match status" value="1"/>
</dbReference>
<dbReference type="SUPFAM" id="SSF90123">
    <property type="entry name" value="ABC transporter transmembrane region"/>
    <property type="match status" value="1"/>
</dbReference>
<dbReference type="Pfam" id="PF00005">
    <property type="entry name" value="ABC_tran"/>
    <property type="match status" value="1"/>
</dbReference>
<reference evidence="12" key="2">
    <citation type="submission" date="2011-02" db="EMBL/GenBank/DDBJ databases">
        <title>The complete genome of Fluviicola taffensis DSM 16823.</title>
        <authorList>
            <consortium name="US DOE Joint Genome Institute (JGI-PGF)"/>
            <person name="Lucas S."/>
            <person name="Copeland A."/>
            <person name="Lapidus A."/>
            <person name="Bruce D."/>
            <person name="Goodwin L."/>
            <person name="Pitluck S."/>
            <person name="Kyrpides N."/>
            <person name="Mavromatis K."/>
            <person name="Ivanova N."/>
            <person name="Mikhailova N."/>
            <person name="Pagani I."/>
            <person name="Chertkov O."/>
            <person name="Detter J.C."/>
            <person name="Han C."/>
            <person name="Tapia R."/>
            <person name="Land M."/>
            <person name="Hauser L."/>
            <person name="Markowitz V."/>
            <person name="Cheng J.-F."/>
            <person name="Hugenholtz P."/>
            <person name="Woyke T."/>
            <person name="Wu D."/>
            <person name="Tindall B."/>
            <person name="Pomrenke H.G."/>
            <person name="Brambilla E."/>
            <person name="Klenk H.-P."/>
            <person name="Eisen J.A."/>
        </authorList>
    </citation>
    <scope>NUCLEOTIDE SEQUENCE [LARGE SCALE GENOMIC DNA]</scope>
    <source>
        <strain evidence="12">DSM 16823 / RW262 / RW262</strain>
    </source>
</reference>
<feature type="transmembrane region" description="Helical" evidence="8">
    <location>
        <begin position="265"/>
        <end position="287"/>
    </location>
</feature>
<feature type="transmembrane region" description="Helical" evidence="8">
    <location>
        <begin position="165"/>
        <end position="182"/>
    </location>
</feature>
<dbReference type="EMBL" id="CP002542">
    <property type="protein sequence ID" value="AEA44803.1"/>
    <property type="molecule type" value="Genomic_DNA"/>
</dbReference>
<dbReference type="PROSITE" id="PS50929">
    <property type="entry name" value="ABC_TM1F"/>
    <property type="match status" value="1"/>
</dbReference>
<feature type="domain" description="ABC transmembrane type-1" evidence="10">
    <location>
        <begin position="41"/>
        <end position="331"/>
    </location>
</feature>
<feature type="transmembrane region" description="Helical" evidence="8">
    <location>
        <begin position="188"/>
        <end position="208"/>
    </location>
</feature>
<comment type="subcellular location">
    <subcellularLocation>
        <location evidence="1">Cell membrane</location>
        <topology evidence="1">Multi-pass membrane protein</topology>
    </subcellularLocation>
</comment>
<dbReference type="GO" id="GO:0016887">
    <property type="term" value="F:ATP hydrolysis activity"/>
    <property type="evidence" value="ECO:0007669"/>
    <property type="project" value="InterPro"/>
</dbReference>
<keyword evidence="4" id="KW-0547">Nucleotide-binding</keyword>
<evidence type="ECO:0000256" key="7">
    <source>
        <dbReference type="ARBA" id="ARBA00023136"/>
    </source>
</evidence>
<dbReference type="SUPFAM" id="SSF52540">
    <property type="entry name" value="P-loop containing nucleoside triphosphate hydrolases"/>
    <property type="match status" value="1"/>
</dbReference>
<dbReference type="OrthoDB" id="9780296at2"/>
<dbReference type="PANTHER" id="PTHR43394">
    <property type="entry name" value="ATP-DEPENDENT PERMEASE MDL1, MITOCHONDRIAL"/>
    <property type="match status" value="1"/>
</dbReference>
<sequence length="605" mass="67081">MLRPKQAKKEKIHLTKDSYKKARKLFHYLKPYRFEYGIGWIFLVLSTSVGLIFPILLGQLLGLSSGSQTSMAEAVKAIDLSNITTVAVALFVLFGGQAIFSYFRVVLFTNVTEKALRDLRYDVFQKMLHLPMDFFNKNTVGELTSRLSADITQIQETLRTTVAEFFRQIVMVVGGIAYLTFVSWKLSLIMLATVPVIMIVAVFFGRFIKRLSKEAQDQTATSNAIAEESLTGIGNIKAFTNENYLLKKFKSSIEKIRRLNIKSGLWRGLFISFMVFCMFGSIVFIVWQGLLMTQGPNPELSDGDLFSFLMVTLLMAASIGSLPDFYSGIQKTIGGTEKLMDIINETSESDLFKGTNTPEIDGSIRFEHVRFAYPQRAEVEVLKGISFTLNRNETLALVGTSGGGKTTISSLVLNYYKVNQGAIYFGDANADSIDIKYLRKHIAIVPQDVLLFAGNILENIAFGNPEASEDEVINAAKQANAFEFIMSFPDGFKTQVGDRGIQLSGGQKQRIAIARAILKNPTILILDEATSALDAESERVVQDALEKLMHGRTCIVIAHRLSTIRNADKILVLQHGQIVESGNHADLMATSGAYSDLVKIQVNLG</sequence>
<dbReference type="InterPro" id="IPR017871">
    <property type="entry name" value="ABC_transporter-like_CS"/>
</dbReference>
<dbReference type="GO" id="GO:0015421">
    <property type="term" value="F:ABC-type oligopeptide transporter activity"/>
    <property type="evidence" value="ECO:0007669"/>
    <property type="project" value="TreeGrafter"/>
</dbReference>
<proteinExistence type="inferred from homology"/>
<evidence type="ECO:0000256" key="6">
    <source>
        <dbReference type="ARBA" id="ARBA00022989"/>
    </source>
</evidence>
<keyword evidence="12" id="KW-1185">Reference proteome</keyword>
<feature type="transmembrane region" description="Helical" evidence="8">
    <location>
        <begin position="38"/>
        <end position="63"/>
    </location>
</feature>
<evidence type="ECO:0000256" key="3">
    <source>
        <dbReference type="ARBA" id="ARBA00022692"/>
    </source>
</evidence>